<feature type="compositionally biased region" description="Basic and acidic residues" evidence="1">
    <location>
        <begin position="213"/>
        <end position="240"/>
    </location>
</feature>
<evidence type="ECO:0000313" key="3">
    <source>
        <dbReference type="Proteomes" id="UP000019763"/>
    </source>
</evidence>
<evidence type="ECO:0000256" key="1">
    <source>
        <dbReference type="SAM" id="MobiDB-lite"/>
    </source>
</evidence>
<keyword evidence="3" id="KW-1185">Reference proteome</keyword>
<dbReference type="RefSeq" id="XP_011133510.1">
    <property type="nucleotide sequence ID" value="XM_011135208.1"/>
</dbReference>
<evidence type="ECO:0000313" key="2">
    <source>
        <dbReference type="EMBL" id="EZG43232.1"/>
    </source>
</evidence>
<proteinExistence type="predicted"/>
<dbReference type="EMBL" id="AFNH02001367">
    <property type="protein sequence ID" value="EZG43232.1"/>
    <property type="molecule type" value="Genomic_DNA"/>
</dbReference>
<dbReference type="VEuPathDB" id="CryptoDB:GNI_181040"/>
<sequence length="240" mass="26803">MKIRQERLNAFIKPFIPSGMMSETFKVVVAVPEGSQSVIVPTKINSLQLAIKSRKNQRKSAASLSQFVRILACTVINTHTPTPIKTYGRDRVLQLEEEIVKRMAGEFYPKIVEYENALSEQERGLMLTSERGDIRVSGLLDIKESELESYLTSSPKIGNEKAAIREDAKVKHPELDALDGLSADELATNEPKGAPSAEVYDDEVYDDDISDAGNEKEPKKEDNFEKEKNTEACSPQERKG</sequence>
<gene>
    <name evidence="2" type="ORF">GNI_181040</name>
</gene>
<reference evidence="2" key="1">
    <citation type="submission" date="2013-12" db="EMBL/GenBank/DDBJ databases">
        <authorList>
            <person name="Omoto C.K."/>
            <person name="Sibley D."/>
            <person name="Venepally P."/>
            <person name="Hadjithomas M."/>
            <person name="Karamycheva S."/>
            <person name="Brunk B."/>
            <person name="Roos D."/>
            <person name="Caler E."/>
            <person name="Lorenzi H."/>
        </authorList>
    </citation>
    <scope>NUCLEOTIDE SEQUENCE</scope>
</reference>
<protein>
    <submittedName>
        <fullName evidence="2">Uncharacterized protein</fullName>
    </submittedName>
</protein>
<name>A0A023AXB0_GRENI</name>
<accession>A0A023AXB0</accession>
<dbReference type="AlphaFoldDB" id="A0A023AXB0"/>
<comment type="caution">
    <text evidence="2">The sequence shown here is derived from an EMBL/GenBank/DDBJ whole genome shotgun (WGS) entry which is preliminary data.</text>
</comment>
<feature type="compositionally biased region" description="Acidic residues" evidence="1">
    <location>
        <begin position="199"/>
        <end position="210"/>
    </location>
</feature>
<dbReference type="Proteomes" id="UP000019763">
    <property type="component" value="Unassembled WGS sequence"/>
</dbReference>
<organism evidence="2 3">
    <name type="scientific">Gregarina niphandrodes</name>
    <name type="common">Septate eugregarine</name>
    <dbReference type="NCBI Taxonomy" id="110365"/>
    <lineage>
        <taxon>Eukaryota</taxon>
        <taxon>Sar</taxon>
        <taxon>Alveolata</taxon>
        <taxon>Apicomplexa</taxon>
        <taxon>Conoidasida</taxon>
        <taxon>Gregarinasina</taxon>
        <taxon>Eugregarinorida</taxon>
        <taxon>Gregarinidae</taxon>
        <taxon>Gregarina</taxon>
    </lineage>
</organism>
<dbReference type="GeneID" id="22916082"/>
<feature type="region of interest" description="Disordered" evidence="1">
    <location>
        <begin position="180"/>
        <end position="240"/>
    </location>
</feature>